<dbReference type="PANTHER" id="PTHR46118:SF4">
    <property type="entry name" value="PROTEIN ABHD11"/>
    <property type="match status" value="1"/>
</dbReference>
<dbReference type="RefSeq" id="WP_129120628.1">
    <property type="nucleotide sequence ID" value="NZ_PEIB01000001.1"/>
</dbReference>
<evidence type="ECO:0000313" key="4">
    <source>
        <dbReference type="Proteomes" id="UP000290287"/>
    </source>
</evidence>
<name>A0A4Q0YVA2_9GAMM</name>
<dbReference type="Proteomes" id="UP000290287">
    <property type="component" value="Unassembled WGS sequence"/>
</dbReference>
<evidence type="ECO:0000256" key="1">
    <source>
        <dbReference type="ARBA" id="ARBA00022801"/>
    </source>
</evidence>
<organism evidence="3 4">
    <name type="scientific">Veronia nyctiphanis</name>
    <dbReference type="NCBI Taxonomy" id="1278244"/>
    <lineage>
        <taxon>Bacteria</taxon>
        <taxon>Pseudomonadati</taxon>
        <taxon>Pseudomonadota</taxon>
        <taxon>Gammaproteobacteria</taxon>
        <taxon>Vibrionales</taxon>
        <taxon>Vibrionaceae</taxon>
        <taxon>Veronia</taxon>
    </lineage>
</organism>
<evidence type="ECO:0000313" key="3">
    <source>
        <dbReference type="EMBL" id="RXJ74735.1"/>
    </source>
</evidence>
<keyword evidence="4" id="KW-1185">Reference proteome</keyword>
<dbReference type="AlphaFoldDB" id="A0A4Q0YVA2"/>
<sequence length="255" mass="28351">MYLNFKVQGSGQPVLLIHGLFGDLANLGGIARALAEYYQVFQVDLPNHGQSPHDSDVSYVNQSDAIVAFLNAQNISKVTVIGHSMGGKVAMALALRFPALVEQLIVMDIAPVTYQKRMHDSVFQGLIATESTHLTSRKDAQDILAQHIDDPGVIQFLLKSFAKQDQGNFGFRFNINNLFNGYQEIMSWHLEGEYCGNTLFLKGGESPYIKAEHKEDIERLFPNAKAHVISNTGHWLHAEKPDTVSRVIKRFLGNG</sequence>
<gene>
    <name evidence="3" type="ORF">CS022_00390</name>
</gene>
<dbReference type="EMBL" id="PEIB01000001">
    <property type="protein sequence ID" value="RXJ74735.1"/>
    <property type="molecule type" value="Genomic_DNA"/>
</dbReference>
<dbReference type="InterPro" id="IPR029058">
    <property type="entry name" value="AB_hydrolase_fold"/>
</dbReference>
<keyword evidence="1 3" id="KW-0378">Hydrolase</keyword>
<dbReference type="PRINTS" id="PR00412">
    <property type="entry name" value="EPOXHYDRLASE"/>
</dbReference>
<dbReference type="Gene3D" id="3.40.50.1820">
    <property type="entry name" value="alpha/beta hydrolase"/>
    <property type="match status" value="1"/>
</dbReference>
<proteinExistence type="predicted"/>
<accession>A0A4Q0YVA2</accession>
<dbReference type="OrthoDB" id="9808398at2"/>
<dbReference type="InterPro" id="IPR000073">
    <property type="entry name" value="AB_hydrolase_1"/>
</dbReference>
<evidence type="ECO:0000259" key="2">
    <source>
        <dbReference type="Pfam" id="PF00561"/>
    </source>
</evidence>
<feature type="domain" description="AB hydrolase-1" evidence="2">
    <location>
        <begin position="13"/>
        <end position="241"/>
    </location>
</feature>
<dbReference type="Pfam" id="PF00561">
    <property type="entry name" value="Abhydrolase_1"/>
    <property type="match status" value="1"/>
</dbReference>
<dbReference type="SUPFAM" id="SSF53474">
    <property type="entry name" value="alpha/beta-Hydrolases"/>
    <property type="match status" value="1"/>
</dbReference>
<dbReference type="InterPro" id="IPR000639">
    <property type="entry name" value="Epox_hydrolase-like"/>
</dbReference>
<dbReference type="PANTHER" id="PTHR46118">
    <property type="entry name" value="PROTEIN ABHD11"/>
    <property type="match status" value="1"/>
</dbReference>
<reference evidence="3 4" key="1">
    <citation type="submission" date="2017-10" db="EMBL/GenBank/DDBJ databases">
        <title>Nyctiphanis sp. nov., isolated from the stomach of the euphausiid Nyctiphanes simplex (Hansen, 1911) in the Gulf of California.</title>
        <authorList>
            <person name="Gomez-Gil B."/>
            <person name="Aguilar-Mendez M."/>
            <person name="Lopez-Cortes A."/>
            <person name="Gomez-Gutierrez J."/>
            <person name="Roque A."/>
            <person name="Lang E."/>
            <person name="Gonzalez-Castillo A."/>
        </authorList>
    </citation>
    <scope>NUCLEOTIDE SEQUENCE [LARGE SCALE GENOMIC DNA]</scope>
    <source>
        <strain evidence="3 4">CAIM 600</strain>
    </source>
</reference>
<dbReference type="PRINTS" id="PR00111">
    <property type="entry name" value="ABHYDROLASE"/>
</dbReference>
<protein>
    <submittedName>
        <fullName evidence="3">Alpha/beta hydrolase</fullName>
    </submittedName>
</protein>
<dbReference type="GO" id="GO:0016787">
    <property type="term" value="F:hydrolase activity"/>
    <property type="evidence" value="ECO:0007669"/>
    <property type="project" value="UniProtKB-KW"/>
</dbReference>
<comment type="caution">
    <text evidence="3">The sequence shown here is derived from an EMBL/GenBank/DDBJ whole genome shotgun (WGS) entry which is preliminary data.</text>
</comment>